<dbReference type="EMBL" id="CP000510">
    <property type="protein sequence ID" value="ABM02996.1"/>
    <property type="molecule type" value="Genomic_DNA"/>
</dbReference>
<sequence length="198" mass="22334">MTLIIGLTGGIGSGKSTVSRFFSELGIQIIDADFLARQVVEKGQPALREIEQHFGHEVLMSGELNRPFLRELIFKNEQEKLWINNLLHPLIRAQIVDQLAKAKGDYVLLEAPLLFENNLDKLTDYDLVVDASPALQVKRACARDGAGEEVIYAIIASQIDRKTRLQKADFIIDNNHLARSALEKIVQQLDTQFRKLKN</sequence>
<dbReference type="GO" id="GO:0005737">
    <property type="term" value="C:cytoplasm"/>
    <property type="evidence" value="ECO:0007669"/>
    <property type="project" value="UniProtKB-SubCell"/>
</dbReference>
<dbReference type="InterPro" id="IPR001977">
    <property type="entry name" value="Depp_CoAkinase"/>
</dbReference>
<comment type="similarity">
    <text evidence="1 5">Belongs to the CoaE family.</text>
</comment>
<keyword evidence="4 5" id="KW-0173">Coenzyme A biosynthesis</keyword>
<keyword evidence="2 5" id="KW-0547">Nucleotide-binding</keyword>
<dbReference type="GO" id="GO:0015937">
    <property type="term" value="P:coenzyme A biosynthetic process"/>
    <property type="evidence" value="ECO:0007669"/>
    <property type="project" value="UniProtKB-UniRule"/>
</dbReference>
<dbReference type="OrthoDB" id="9812943at2"/>
<dbReference type="NCBIfam" id="TIGR00152">
    <property type="entry name" value="dephospho-CoA kinase"/>
    <property type="match status" value="1"/>
</dbReference>
<name>A1SU31_PSYIN</name>
<keyword evidence="5 7" id="KW-0808">Transferase</keyword>
<evidence type="ECO:0000256" key="5">
    <source>
        <dbReference type="HAMAP-Rule" id="MF_00376"/>
    </source>
</evidence>
<keyword evidence="3 5" id="KW-0067">ATP-binding</keyword>
<protein>
    <recommendedName>
        <fullName evidence="5 6">Dephospho-CoA kinase</fullName>
        <ecNumber evidence="5 6">2.7.1.24</ecNumber>
    </recommendedName>
    <alternativeName>
        <fullName evidence="5">Dephosphocoenzyme A kinase</fullName>
    </alternativeName>
</protein>
<evidence type="ECO:0000256" key="4">
    <source>
        <dbReference type="ARBA" id="ARBA00022993"/>
    </source>
</evidence>
<feature type="binding site" evidence="5">
    <location>
        <begin position="12"/>
        <end position="17"/>
    </location>
    <ligand>
        <name>ATP</name>
        <dbReference type="ChEBI" id="CHEBI:30616"/>
    </ligand>
</feature>
<organism evidence="7 8">
    <name type="scientific">Psychromonas ingrahamii (strain DSM 17664 / CCUG 51855 / 37)</name>
    <dbReference type="NCBI Taxonomy" id="357804"/>
    <lineage>
        <taxon>Bacteria</taxon>
        <taxon>Pseudomonadati</taxon>
        <taxon>Pseudomonadota</taxon>
        <taxon>Gammaproteobacteria</taxon>
        <taxon>Alteromonadales</taxon>
        <taxon>Psychromonadaceae</taxon>
        <taxon>Psychromonas</taxon>
    </lineage>
</organism>
<evidence type="ECO:0000256" key="6">
    <source>
        <dbReference type="NCBIfam" id="TIGR00152"/>
    </source>
</evidence>
<dbReference type="UniPathway" id="UPA00241">
    <property type="reaction ID" value="UER00356"/>
</dbReference>
<evidence type="ECO:0000313" key="8">
    <source>
        <dbReference type="Proteomes" id="UP000000639"/>
    </source>
</evidence>
<dbReference type="PROSITE" id="PS51219">
    <property type="entry name" value="DPCK"/>
    <property type="match status" value="1"/>
</dbReference>
<keyword evidence="8" id="KW-1185">Reference proteome</keyword>
<reference evidence="7 8" key="1">
    <citation type="submission" date="2007-01" db="EMBL/GenBank/DDBJ databases">
        <title>Complete sequence of Psychromonas ingrahamii 37.</title>
        <authorList>
            <consortium name="US DOE Joint Genome Institute"/>
            <person name="Copeland A."/>
            <person name="Lucas S."/>
            <person name="Lapidus A."/>
            <person name="Barry K."/>
            <person name="Detter J.C."/>
            <person name="Glavina del Rio T."/>
            <person name="Hammon N."/>
            <person name="Israni S."/>
            <person name="Dalin E."/>
            <person name="Tice H."/>
            <person name="Pitluck S."/>
            <person name="Thompson L.S."/>
            <person name="Brettin T."/>
            <person name="Bruce D."/>
            <person name="Han C."/>
            <person name="Tapia R."/>
            <person name="Schmutz J."/>
            <person name="Larimer F."/>
            <person name="Land M."/>
            <person name="Hauser L."/>
            <person name="Kyrpides N."/>
            <person name="Ivanova N."/>
            <person name="Staley J."/>
            <person name="Richardson P."/>
        </authorList>
    </citation>
    <scope>NUCLEOTIDE SEQUENCE [LARGE SCALE GENOMIC DNA]</scope>
    <source>
        <strain evidence="7 8">37</strain>
    </source>
</reference>
<comment type="subcellular location">
    <subcellularLocation>
        <location evidence="5">Cytoplasm</location>
    </subcellularLocation>
</comment>
<dbReference type="GO" id="GO:0005524">
    <property type="term" value="F:ATP binding"/>
    <property type="evidence" value="ECO:0007669"/>
    <property type="project" value="UniProtKB-UniRule"/>
</dbReference>
<dbReference type="Pfam" id="PF01121">
    <property type="entry name" value="CoaE"/>
    <property type="match status" value="1"/>
</dbReference>
<dbReference type="STRING" id="357804.Ping_1159"/>
<evidence type="ECO:0000256" key="1">
    <source>
        <dbReference type="ARBA" id="ARBA00009018"/>
    </source>
</evidence>
<dbReference type="eggNOG" id="COG0237">
    <property type="taxonomic scope" value="Bacteria"/>
</dbReference>
<dbReference type="AlphaFoldDB" id="A1SU31"/>
<comment type="function">
    <text evidence="5">Catalyzes the phosphorylation of the 3'-hydroxyl group of dephosphocoenzyme A to form coenzyme A.</text>
</comment>
<dbReference type="SUPFAM" id="SSF52540">
    <property type="entry name" value="P-loop containing nucleoside triphosphate hydrolases"/>
    <property type="match status" value="1"/>
</dbReference>
<evidence type="ECO:0000256" key="3">
    <source>
        <dbReference type="ARBA" id="ARBA00022840"/>
    </source>
</evidence>
<dbReference type="KEGG" id="pin:Ping_1159"/>
<dbReference type="Gene3D" id="3.40.50.300">
    <property type="entry name" value="P-loop containing nucleotide triphosphate hydrolases"/>
    <property type="match status" value="1"/>
</dbReference>
<gene>
    <name evidence="5" type="primary">coaE</name>
    <name evidence="7" type="ordered locus">Ping_1159</name>
</gene>
<keyword evidence="5" id="KW-0963">Cytoplasm</keyword>
<dbReference type="InterPro" id="IPR027417">
    <property type="entry name" value="P-loop_NTPase"/>
</dbReference>
<evidence type="ECO:0000313" key="7">
    <source>
        <dbReference type="EMBL" id="ABM02996.1"/>
    </source>
</evidence>
<comment type="pathway">
    <text evidence="5">Cofactor biosynthesis; coenzyme A biosynthesis; CoA from (R)-pantothenate: step 5/5.</text>
</comment>
<comment type="catalytic activity">
    <reaction evidence="5">
        <text>3'-dephospho-CoA + ATP = ADP + CoA + H(+)</text>
        <dbReference type="Rhea" id="RHEA:18245"/>
        <dbReference type="ChEBI" id="CHEBI:15378"/>
        <dbReference type="ChEBI" id="CHEBI:30616"/>
        <dbReference type="ChEBI" id="CHEBI:57287"/>
        <dbReference type="ChEBI" id="CHEBI:57328"/>
        <dbReference type="ChEBI" id="CHEBI:456216"/>
        <dbReference type="EC" id="2.7.1.24"/>
    </reaction>
</comment>
<dbReference type="Proteomes" id="UP000000639">
    <property type="component" value="Chromosome"/>
</dbReference>
<dbReference type="HOGENOM" id="CLU_057180_1_2_6"/>
<dbReference type="CDD" id="cd02022">
    <property type="entry name" value="DPCK"/>
    <property type="match status" value="1"/>
</dbReference>
<keyword evidence="5 7" id="KW-0418">Kinase</keyword>
<proteinExistence type="inferred from homology"/>
<dbReference type="PANTHER" id="PTHR10695:SF46">
    <property type="entry name" value="BIFUNCTIONAL COENZYME A SYNTHASE-RELATED"/>
    <property type="match status" value="1"/>
</dbReference>
<accession>A1SU31</accession>
<dbReference type="RefSeq" id="WP_011769559.1">
    <property type="nucleotide sequence ID" value="NC_008709.1"/>
</dbReference>
<dbReference type="EC" id="2.7.1.24" evidence="5 6"/>
<evidence type="ECO:0000256" key="2">
    <source>
        <dbReference type="ARBA" id="ARBA00022741"/>
    </source>
</evidence>
<dbReference type="HAMAP" id="MF_00376">
    <property type="entry name" value="Dephospho_CoA_kinase"/>
    <property type="match status" value="1"/>
</dbReference>
<dbReference type="PANTHER" id="PTHR10695">
    <property type="entry name" value="DEPHOSPHO-COA KINASE-RELATED"/>
    <property type="match status" value="1"/>
</dbReference>
<dbReference type="GO" id="GO:0004140">
    <property type="term" value="F:dephospho-CoA kinase activity"/>
    <property type="evidence" value="ECO:0007669"/>
    <property type="project" value="UniProtKB-UniRule"/>
</dbReference>